<evidence type="ECO:0000313" key="4">
    <source>
        <dbReference type="Proteomes" id="UP000182985"/>
    </source>
</evidence>
<reference evidence="3 4" key="1">
    <citation type="submission" date="2016-10" db="EMBL/GenBank/DDBJ databases">
        <title>The Draft Genome Sequence of the Potato Rhizosphere Bacteria Ochrobactrum sp. IPA7.2.</title>
        <authorList>
            <person name="Gogoleva N.E."/>
            <person name="Khlopko Y.A."/>
            <person name="Burygin G.L."/>
            <person name="Plotnikov A.O."/>
        </authorList>
    </citation>
    <scope>NUCLEOTIDE SEQUENCE [LARGE SCALE GENOMIC DNA]</scope>
    <source>
        <strain evidence="3 4">IPA7.2</strain>
    </source>
</reference>
<sequence length="125" mass="14474">MTDLREKKRTAFFRGHSAERFAAMVLLLKGFRIVARRYRTRLGEIDLIARRGNLILIVEVKARSSLEAARLAVTPQAMRRIEAAADLWLQRQPDDARLSLRFDLIAVLPRRWPKHVPAFFTSGNY</sequence>
<dbReference type="HAMAP" id="MF_00048">
    <property type="entry name" value="UPF0102"/>
    <property type="match status" value="1"/>
</dbReference>
<dbReference type="NCBIfam" id="NF009151">
    <property type="entry name" value="PRK12497.1-5"/>
    <property type="match status" value="1"/>
</dbReference>
<proteinExistence type="inferred from homology"/>
<dbReference type="AlphaFoldDB" id="A0A1J6HYV3"/>
<dbReference type="GO" id="GO:0003676">
    <property type="term" value="F:nucleic acid binding"/>
    <property type="evidence" value="ECO:0007669"/>
    <property type="project" value="InterPro"/>
</dbReference>
<dbReference type="RefSeq" id="WP_071633171.1">
    <property type="nucleotide sequence ID" value="NZ_MOEC01000023.1"/>
</dbReference>
<evidence type="ECO:0000313" key="3">
    <source>
        <dbReference type="EMBL" id="OIS91786.1"/>
    </source>
</evidence>
<dbReference type="OrthoDB" id="9812968at2"/>
<dbReference type="EMBL" id="MOEC01000023">
    <property type="protein sequence ID" value="OIS91786.1"/>
    <property type="molecule type" value="Genomic_DNA"/>
</dbReference>
<dbReference type="InterPro" id="IPR011856">
    <property type="entry name" value="tRNA_endonuc-like_dom_sf"/>
</dbReference>
<protein>
    <recommendedName>
        <fullName evidence="2">UPF0102 protein BLA27_19625</fullName>
    </recommendedName>
</protein>
<evidence type="ECO:0000256" key="2">
    <source>
        <dbReference type="HAMAP-Rule" id="MF_00048"/>
    </source>
</evidence>
<keyword evidence="4" id="KW-1185">Reference proteome</keyword>
<organism evidence="3 4">
    <name type="scientific">Brucella cytisi</name>
    <dbReference type="NCBI Taxonomy" id="407152"/>
    <lineage>
        <taxon>Bacteria</taxon>
        <taxon>Pseudomonadati</taxon>
        <taxon>Pseudomonadota</taxon>
        <taxon>Alphaproteobacteria</taxon>
        <taxon>Hyphomicrobiales</taxon>
        <taxon>Brucellaceae</taxon>
        <taxon>Brucella/Ochrobactrum group</taxon>
        <taxon>Brucella</taxon>
    </lineage>
</organism>
<comment type="similarity">
    <text evidence="1 2">Belongs to the UPF0102 family.</text>
</comment>
<dbReference type="PANTHER" id="PTHR34039:SF1">
    <property type="entry name" value="UPF0102 PROTEIN YRAN"/>
    <property type="match status" value="1"/>
</dbReference>
<dbReference type="PANTHER" id="PTHR34039">
    <property type="entry name" value="UPF0102 PROTEIN YRAN"/>
    <property type="match status" value="1"/>
</dbReference>
<dbReference type="InterPro" id="IPR011335">
    <property type="entry name" value="Restrct_endonuc-II-like"/>
</dbReference>
<dbReference type="Pfam" id="PF02021">
    <property type="entry name" value="UPF0102"/>
    <property type="match status" value="1"/>
</dbReference>
<gene>
    <name evidence="3" type="ORF">BLA27_19625</name>
</gene>
<dbReference type="Gene3D" id="3.40.1350.10">
    <property type="match status" value="1"/>
</dbReference>
<dbReference type="Proteomes" id="UP000182985">
    <property type="component" value="Unassembled WGS sequence"/>
</dbReference>
<dbReference type="SUPFAM" id="SSF52980">
    <property type="entry name" value="Restriction endonuclease-like"/>
    <property type="match status" value="1"/>
</dbReference>
<accession>A0A1J6HYV3</accession>
<dbReference type="InterPro" id="IPR003509">
    <property type="entry name" value="UPF0102_YraN-like"/>
</dbReference>
<name>A0A1J6HYV3_9HYPH</name>
<evidence type="ECO:0000256" key="1">
    <source>
        <dbReference type="ARBA" id="ARBA00006738"/>
    </source>
</evidence>
<comment type="caution">
    <text evidence="3">The sequence shown here is derived from an EMBL/GenBank/DDBJ whole genome shotgun (WGS) entry which is preliminary data.</text>
</comment>